<evidence type="ECO:0000313" key="12">
    <source>
        <dbReference type="Proteomes" id="UP000410492"/>
    </source>
</evidence>
<keyword evidence="2" id="KW-1003">Cell membrane</keyword>
<accession>A0A653CAS3</accession>
<evidence type="ECO:0000256" key="10">
    <source>
        <dbReference type="SAM" id="Phobius"/>
    </source>
</evidence>
<dbReference type="Pfam" id="PF02949">
    <property type="entry name" value="7tm_6"/>
    <property type="match status" value="1"/>
</dbReference>
<evidence type="ECO:0000313" key="11">
    <source>
        <dbReference type="EMBL" id="VEN45037.1"/>
    </source>
</evidence>
<organism evidence="11 12">
    <name type="scientific">Callosobruchus maculatus</name>
    <name type="common">Southern cowpea weevil</name>
    <name type="synonym">Pulse bruchid</name>
    <dbReference type="NCBI Taxonomy" id="64391"/>
    <lineage>
        <taxon>Eukaryota</taxon>
        <taxon>Metazoa</taxon>
        <taxon>Ecdysozoa</taxon>
        <taxon>Arthropoda</taxon>
        <taxon>Hexapoda</taxon>
        <taxon>Insecta</taxon>
        <taxon>Pterygota</taxon>
        <taxon>Neoptera</taxon>
        <taxon>Endopterygota</taxon>
        <taxon>Coleoptera</taxon>
        <taxon>Polyphaga</taxon>
        <taxon>Cucujiformia</taxon>
        <taxon>Chrysomeloidea</taxon>
        <taxon>Chrysomelidae</taxon>
        <taxon>Bruchinae</taxon>
        <taxon>Bruchini</taxon>
        <taxon>Callosobruchus</taxon>
    </lineage>
</organism>
<dbReference type="GO" id="GO:0005886">
    <property type="term" value="C:plasma membrane"/>
    <property type="evidence" value="ECO:0007669"/>
    <property type="project" value="UniProtKB-SubCell"/>
</dbReference>
<evidence type="ECO:0000256" key="7">
    <source>
        <dbReference type="ARBA" id="ARBA00023136"/>
    </source>
</evidence>
<evidence type="ECO:0000256" key="4">
    <source>
        <dbReference type="ARBA" id="ARBA00022692"/>
    </source>
</evidence>
<evidence type="ECO:0000256" key="3">
    <source>
        <dbReference type="ARBA" id="ARBA00022606"/>
    </source>
</evidence>
<feature type="transmembrane region" description="Helical" evidence="10">
    <location>
        <begin position="22"/>
        <end position="46"/>
    </location>
</feature>
<proteinExistence type="predicted"/>
<evidence type="ECO:0000256" key="9">
    <source>
        <dbReference type="ARBA" id="ARBA00023224"/>
    </source>
</evidence>
<dbReference type="AlphaFoldDB" id="A0A653CAS3"/>
<evidence type="ECO:0000256" key="6">
    <source>
        <dbReference type="ARBA" id="ARBA00022989"/>
    </source>
</evidence>
<comment type="subcellular location">
    <subcellularLocation>
        <location evidence="1">Cell membrane</location>
        <topology evidence="1">Multi-pass membrane protein</topology>
    </subcellularLocation>
</comment>
<dbReference type="PANTHER" id="PTHR21137">
    <property type="entry name" value="ODORANT RECEPTOR"/>
    <property type="match status" value="1"/>
</dbReference>
<keyword evidence="8" id="KW-0675">Receptor</keyword>
<dbReference type="PANTHER" id="PTHR21137:SF35">
    <property type="entry name" value="ODORANT RECEPTOR 19A-RELATED"/>
    <property type="match status" value="1"/>
</dbReference>
<reference evidence="11 12" key="1">
    <citation type="submission" date="2019-01" db="EMBL/GenBank/DDBJ databases">
        <authorList>
            <person name="Sayadi A."/>
        </authorList>
    </citation>
    <scope>NUCLEOTIDE SEQUENCE [LARGE SCALE GENOMIC DNA]</scope>
</reference>
<dbReference type="OrthoDB" id="8196465at2759"/>
<keyword evidence="7 10" id="KW-0472">Membrane</keyword>
<dbReference type="GO" id="GO:0004984">
    <property type="term" value="F:olfactory receptor activity"/>
    <property type="evidence" value="ECO:0007669"/>
    <property type="project" value="InterPro"/>
</dbReference>
<dbReference type="GO" id="GO:0005549">
    <property type="term" value="F:odorant binding"/>
    <property type="evidence" value="ECO:0007669"/>
    <property type="project" value="InterPro"/>
</dbReference>
<evidence type="ECO:0000256" key="5">
    <source>
        <dbReference type="ARBA" id="ARBA00022725"/>
    </source>
</evidence>
<dbReference type="Proteomes" id="UP000410492">
    <property type="component" value="Unassembled WGS sequence"/>
</dbReference>
<keyword evidence="6 10" id="KW-1133">Transmembrane helix</keyword>
<feature type="transmembrane region" description="Helical" evidence="10">
    <location>
        <begin position="58"/>
        <end position="78"/>
    </location>
</feature>
<dbReference type="EMBL" id="CAACVG010007363">
    <property type="protein sequence ID" value="VEN45037.1"/>
    <property type="molecule type" value="Genomic_DNA"/>
</dbReference>
<dbReference type="GO" id="GO:0007165">
    <property type="term" value="P:signal transduction"/>
    <property type="evidence" value="ECO:0007669"/>
    <property type="project" value="UniProtKB-KW"/>
</dbReference>
<keyword evidence="3" id="KW-0716">Sensory transduction</keyword>
<dbReference type="InterPro" id="IPR004117">
    <property type="entry name" value="7tm6_olfct_rcpt"/>
</dbReference>
<keyword evidence="9" id="KW-0807">Transducer</keyword>
<gene>
    <name evidence="11" type="ORF">CALMAC_LOCUS7628</name>
</gene>
<keyword evidence="12" id="KW-1185">Reference proteome</keyword>
<evidence type="ECO:0000256" key="8">
    <source>
        <dbReference type="ARBA" id="ARBA00023170"/>
    </source>
</evidence>
<evidence type="ECO:0000256" key="2">
    <source>
        <dbReference type="ARBA" id="ARBA00022475"/>
    </source>
</evidence>
<evidence type="ECO:0000256" key="1">
    <source>
        <dbReference type="ARBA" id="ARBA00004651"/>
    </source>
</evidence>
<evidence type="ECO:0008006" key="13">
    <source>
        <dbReference type="Google" id="ProtNLM"/>
    </source>
</evidence>
<name>A0A653CAS3_CALMS</name>
<sequence length="137" mass="16098">MNVKLLECVESHRCILEFAKEFSVLFTISILGQFVVSVIIICTTMFEMTLVPFMSLKFVSLVLYQYCMLMEIFILCYFGNEVIMESNRLTNFAYHSDWLIGSSEYRKNLLFFMIRSQRILKLYAGGFFPLSLDTFVR</sequence>
<keyword evidence="4 10" id="KW-0812">Transmembrane</keyword>
<protein>
    <recommendedName>
        <fullName evidence="13">Odorant receptor</fullName>
    </recommendedName>
</protein>
<keyword evidence="5" id="KW-0552">Olfaction</keyword>